<gene>
    <name evidence="5" type="ORF">A4G23_00348</name>
</gene>
<feature type="region of interest" description="Disordered" evidence="3">
    <location>
        <begin position="21"/>
        <end position="181"/>
    </location>
</feature>
<sequence length="308" mass="30566">MPSRPAVPAVLAAAAVALTGCVAGAGPPGGDGPAAVAVTPAAPAGGAATAPEGTPAPPPAPPPAAPAPPMAADPAALPAPATARTLTPPPAWAAPAAPPAPAPAEGTSSTPKPPAPPPDRPSEPSPPPGDARTRPARLAIPEIGVEDLRVVPYEGTTDDRPGTRIQDKGLAASPYGERGGVGPGEVGNYLVTAHRLSAGGPLRDLPSLEAGDRVLVTAGGTVYEYRITGTRTTSFRSERSLAEQRAAVPGRPGQEPTQPMITLSTCATPEDDAAGNHWRDGLGNPEHRIDKIGVLVSSRPASAAPSTS</sequence>
<feature type="active site" description="Acyl-thioester intermediate" evidence="2">
    <location>
        <position position="266"/>
    </location>
</feature>
<dbReference type="Pfam" id="PF04203">
    <property type="entry name" value="Sortase"/>
    <property type="match status" value="1"/>
</dbReference>
<dbReference type="GO" id="GO:0016787">
    <property type="term" value="F:hydrolase activity"/>
    <property type="evidence" value="ECO:0007669"/>
    <property type="project" value="UniProtKB-KW"/>
</dbReference>
<dbReference type="AlphaFoldDB" id="A0A1D8FWH3"/>
<keyword evidence="6" id="KW-1185">Reference proteome</keyword>
<dbReference type="CDD" id="cd05830">
    <property type="entry name" value="Sortase_E"/>
    <property type="match status" value="1"/>
</dbReference>
<feature type="signal peptide" evidence="4">
    <location>
        <begin position="1"/>
        <end position="25"/>
    </location>
</feature>
<feature type="compositionally biased region" description="Pro residues" evidence="3">
    <location>
        <begin position="54"/>
        <end position="71"/>
    </location>
</feature>
<protein>
    <submittedName>
        <fullName evidence="5">Sortase family protein</fullName>
    </submittedName>
</protein>
<evidence type="ECO:0000313" key="6">
    <source>
        <dbReference type="Proteomes" id="UP000095349"/>
    </source>
</evidence>
<keyword evidence="4" id="KW-0732">Signal</keyword>
<feature type="region of interest" description="Disordered" evidence="3">
    <location>
        <begin position="235"/>
        <end position="260"/>
    </location>
</feature>
<proteinExistence type="predicted"/>
<feature type="compositionally biased region" description="Pro residues" evidence="3">
    <location>
        <begin position="87"/>
        <end position="102"/>
    </location>
</feature>
<dbReference type="InterPro" id="IPR042003">
    <property type="entry name" value="Sortase_E"/>
</dbReference>
<evidence type="ECO:0000256" key="4">
    <source>
        <dbReference type="SAM" id="SignalP"/>
    </source>
</evidence>
<dbReference type="Gene3D" id="2.40.260.10">
    <property type="entry name" value="Sortase"/>
    <property type="match status" value="1"/>
</dbReference>
<feature type="active site" description="Proton donor/acceptor" evidence="2">
    <location>
        <position position="194"/>
    </location>
</feature>
<feature type="compositionally biased region" description="Basic and acidic residues" evidence="3">
    <location>
        <begin position="157"/>
        <end position="167"/>
    </location>
</feature>
<feature type="chain" id="PRO_5009106868" evidence="4">
    <location>
        <begin position="26"/>
        <end position="308"/>
    </location>
</feature>
<feature type="compositionally biased region" description="Low complexity" evidence="3">
    <location>
        <begin position="72"/>
        <end position="86"/>
    </location>
</feature>
<dbReference type="SUPFAM" id="SSF63817">
    <property type="entry name" value="Sortase"/>
    <property type="match status" value="1"/>
</dbReference>
<organism evidence="5 6">
    <name type="scientific">Streptomyces rubrolavendulae</name>
    <dbReference type="NCBI Taxonomy" id="285473"/>
    <lineage>
        <taxon>Bacteria</taxon>
        <taxon>Bacillati</taxon>
        <taxon>Actinomycetota</taxon>
        <taxon>Actinomycetes</taxon>
        <taxon>Kitasatosporales</taxon>
        <taxon>Streptomycetaceae</taxon>
        <taxon>Streptomyces</taxon>
    </lineage>
</organism>
<evidence type="ECO:0000256" key="1">
    <source>
        <dbReference type="ARBA" id="ARBA00022801"/>
    </source>
</evidence>
<dbReference type="EMBL" id="CP017316">
    <property type="protein sequence ID" value="AOT57559.1"/>
    <property type="molecule type" value="Genomic_DNA"/>
</dbReference>
<accession>A0A1D8FWH3</accession>
<dbReference type="Proteomes" id="UP000095349">
    <property type="component" value="Chromosome"/>
</dbReference>
<dbReference type="PATRIC" id="fig|285473.5.peg.380"/>
<dbReference type="InterPro" id="IPR023365">
    <property type="entry name" value="Sortase_dom-sf"/>
</dbReference>
<evidence type="ECO:0000313" key="5">
    <source>
        <dbReference type="EMBL" id="AOT57559.1"/>
    </source>
</evidence>
<evidence type="ECO:0000256" key="2">
    <source>
        <dbReference type="PIRSR" id="PIRSR605754-1"/>
    </source>
</evidence>
<name>A0A1D8FWH3_9ACTN</name>
<keyword evidence="1" id="KW-0378">Hydrolase</keyword>
<feature type="compositionally biased region" description="Low complexity" evidence="3">
    <location>
        <begin position="33"/>
        <end position="53"/>
    </location>
</feature>
<feature type="compositionally biased region" description="Pro residues" evidence="3">
    <location>
        <begin position="111"/>
        <end position="129"/>
    </location>
</feature>
<dbReference type="InterPro" id="IPR005754">
    <property type="entry name" value="Sortase"/>
</dbReference>
<reference evidence="5 6" key="1">
    <citation type="submission" date="2016-09" db="EMBL/GenBank/DDBJ databases">
        <title>Streptomyces rubrolavendulae MJM4426 Genome sequencing and assembly.</title>
        <authorList>
            <person name="Kim J.-G."/>
        </authorList>
    </citation>
    <scope>NUCLEOTIDE SEQUENCE [LARGE SCALE GENOMIC DNA]</scope>
    <source>
        <strain evidence="5 6">MJM4426</strain>
    </source>
</reference>
<dbReference type="STRING" id="285473.A4G23_00348"/>
<dbReference type="KEGG" id="srn:A4G23_00348"/>
<dbReference type="PROSITE" id="PS51257">
    <property type="entry name" value="PROKAR_LIPOPROTEIN"/>
    <property type="match status" value="1"/>
</dbReference>
<evidence type="ECO:0000256" key="3">
    <source>
        <dbReference type="SAM" id="MobiDB-lite"/>
    </source>
</evidence>